<accession>A0ACB9M8G9</accession>
<organism evidence="1 2">
    <name type="scientific">Melastoma candidum</name>
    <dbReference type="NCBI Taxonomy" id="119954"/>
    <lineage>
        <taxon>Eukaryota</taxon>
        <taxon>Viridiplantae</taxon>
        <taxon>Streptophyta</taxon>
        <taxon>Embryophyta</taxon>
        <taxon>Tracheophyta</taxon>
        <taxon>Spermatophyta</taxon>
        <taxon>Magnoliopsida</taxon>
        <taxon>eudicotyledons</taxon>
        <taxon>Gunneridae</taxon>
        <taxon>Pentapetalae</taxon>
        <taxon>rosids</taxon>
        <taxon>malvids</taxon>
        <taxon>Myrtales</taxon>
        <taxon>Melastomataceae</taxon>
        <taxon>Melastomatoideae</taxon>
        <taxon>Melastomateae</taxon>
        <taxon>Melastoma</taxon>
    </lineage>
</organism>
<protein>
    <submittedName>
        <fullName evidence="1">Uncharacterized protein</fullName>
    </submittedName>
</protein>
<comment type="caution">
    <text evidence="1">The sequence shown here is derived from an EMBL/GenBank/DDBJ whole genome shotgun (WGS) entry which is preliminary data.</text>
</comment>
<reference evidence="2" key="1">
    <citation type="journal article" date="2023" name="Front. Plant Sci.">
        <title>Chromosomal-level genome assembly of Melastoma candidum provides insights into trichome evolution.</title>
        <authorList>
            <person name="Zhong Y."/>
            <person name="Wu W."/>
            <person name="Sun C."/>
            <person name="Zou P."/>
            <person name="Liu Y."/>
            <person name="Dai S."/>
            <person name="Zhou R."/>
        </authorList>
    </citation>
    <scope>NUCLEOTIDE SEQUENCE [LARGE SCALE GENOMIC DNA]</scope>
</reference>
<proteinExistence type="predicted"/>
<dbReference type="EMBL" id="CM042889">
    <property type="protein sequence ID" value="KAI4319186.1"/>
    <property type="molecule type" value="Genomic_DNA"/>
</dbReference>
<sequence length="297" mass="32289">MKTTTSLTPPEMARISQDFAISSSKRHHFPWPNSSANKIRNDDSNEEGRTSPAGHPPPPPLPPLSKSSSTKKPRSVSLFKIRAVLLTAFLLKKDRAGAGEPASPSRSPQLPLLGSGCRRAVGTLFGRRRGHVQFALQRDAASRPAFFVELSTPIGSLVKEMASGLVRISLECDKNSDGGEGGRSKGVRLLEEPAWRAYCNGRKCGFATMKECGEKELRILKVIEPVSMGAGVLPRVEGDEEGNDKGNGGEGGEGEGEMMYMRAKFERIVGSRDSEAYYMMNPDRNGAPELSIYLLRV</sequence>
<gene>
    <name evidence="1" type="ORF">MLD38_032816</name>
</gene>
<dbReference type="Proteomes" id="UP001057402">
    <property type="component" value="Chromosome 10"/>
</dbReference>
<name>A0ACB9M8G9_9MYRT</name>
<keyword evidence="2" id="KW-1185">Reference proteome</keyword>
<evidence type="ECO:0000313" key="1">
    <source>
        <dbReference type="EMBL" id="KAI4319186.1"/>
    </source>
</evidence>
<evidence type="ECO:0000313" key="2">
    <source>
        <dbReference type="Proteomes" id="UP001057402"/>
    </source>
</evidence>